<evidence type="ECO:0000256" key="2">
    <source>
        <dbReference type="RuleBase" id="RU003750"/>
    </source>
</evidence>
<evidence type="ECO:0000259" key="5">
    <source>
        <dbReference type="Pfam" id="PF19365"/>
    </source>
</evidence>
<evidence type="ECO:0000313" key="6">
    <source>
        <dbReference type="EMBL" id="SHG22341.1"/>
    </source>
</evidence>
<evidence type="ECO:0000256" key="1">
    <source>
        <dbReference type="ARBA" id="ARBA00022679"/>
    </source>
</evidence>
<dbReference type="InterPro" id="IPR045985">
    <property type="entry name" value="DUF5941"/>
</dbReference>
<dbReference type="GO" id="GO:0047355">
    <property type="term" value="F:CDP-glycerol glycerophosphotransferase activity"/>
    <property type="evidence" value="ECO:0007669"/>
    <property type="project" value="InterPro"/>
</dbReference>
<protein>
    <submittedName>
        <fullName evidence="6">CDP-Glycerol:Poly(Glycerophosphate) glycerophosphotransferase</fullName>
    </submittedName>
</protein>
<dbReference type="Pfam" id="PF04464">
    <property type="entry name" value="Glyphos_transf"/>
    <property type="match status" value="1"/>
</dbReference>
<reference evidence="6 7" key="1">
    <citation type="submission" date="2016-11" db="EMBL/GenBank/DDBJ databases">
        <authorList>
            <person name="Jaros S."/>
            <person name="Januszkiewicz K."/>
            <person name="Wedrychowicz H."/>
        </authorList>
    </citation>
    <scope>NUCLEOTIDE SEQUENCE [LARGE SCALE GENOMIC DNA]</scope>
    <source>
        <strain evidence="6 7">DSM 45627</strain>
    </source>
</reference>
<name>A0A1M5I221_9ACTN</name>
<keyword evidence="4" id="KW-0472">Membrane</keyword>
<evidence type="ECO:0000256" key="3">
    <source>
        <dbReference type="SAM" id="MobiDB-lite"/>
    </source>
</evidence>
<dbReference type="InterPro" id="IPR000462">
    <property type="entry name" value="CDP-OH_P_trans"/>
</dbReference>
<proteinExistence type="inferred from homology"/>
<feature type="transmembrane region" description="Helical" evidence="4">
    <location>
        <begin position="306"/>
        <end position="329"/>
    </location>
</feature>
<dbReference type="Pfam" id="PF01066">
    <property type="entry name" value="CDP-OH_P_transf"/>
    <property type="match status" value="1"/>
</dbReference>
<organism evidence="6 7">
    <name type="scientific">Jatrophihabitans endophyticus</name>
    <dbReference type="NCBI Taxonomy" id="1206085"/>
    <lineage>
        <taxon>Bacteria</taxon>
        <taxon>Bacillati</taxon>
        <taxon>Actinomycetota</taxon>
        <taxon>Actinomycetes</taxon>
        <taxon>Jatrophihabitantales</taxon>
        <taxon>Jatrophihabitantaceae</taxon>
        <taxon>Jatrophihabitans</taxon>
    </lineage>
</organism>
<dbReference type="GO" id="GO:0016020">
    <property type="term" value="C:membrane"/>
    <property type="evidence" value="ECO:0007669"/>
    <property type="project" value="InterPro"/>
</dbReference>
<feature type="transmembrane region" description="Helical" evidence="4">
    <location>
        <begin position="418"/>
        <end position="438"/>
    </location>
</feature>
<comment type="similarity">
    <text evidence="2">Belongs to the CDP-alcohol phosphatidyltransferase class-I family.</text>
</comment>
<dbReference type="InterPro" id="IPR007554">
    <property type="entry name" value="Glycerophosphate_synth"/>
</dbReference>
<dbReference type="RefSeq" id="WP_073388602.1">
    <property type="nucleotide sequence ID" value="NZ_FQVU01000002.1"/>
</dbReference>
<dbReference type="EMBL" id="FQVU01000002">
    <property type="protein sequence ID" value="SHG22341.1"/>
    <property type="molecule type" value="Genomic_DNA"/>
</dbReference>
<dbReference type="OrthoDB" id="8549922at2"/>
<dbReference type="InterPro" id="IPR048254">
    <property type="entry name" value="CDP_ALCOHOL_P_TRANSF_CS"/>
</dbReference>
<gene>
    <name evidence="6" type="ORF">SAMN05443575_1726</name>
</gene>
<feature type="transmembrane region" description="Helical" evidence="4">
    <location>
        <begin position="394"/>
        <end position="412"/>
    </location>
</feature>
<feature type="transmembrane region" description="Helical" evidence="4">
    <location>
        <begin position="479"/>
        <end position="499"/>
    </location>
</feature>
<feature type="domain" description="DUF5941" evidence="5">
    <location>
        <begin position="470"/>
        <end position="580"/>
    </location>
</feature>
<dbReference type="STRING" id="1206085.SAMN05443575_1726"/>
<dbReference type="PROSITE" id="PS00379">
    <property type="entry name" value="CDP_ALCOHOL_P_TRANSF"/>
    <property type="match status" value="1"/>
</dbReference>
<dbReference type="Proteomes" id="UP000186132">
    <property type="component" value="Unassembled WGS sequence"/>
</dbReference>
<feature type="region of interest" description="Disordered" evidence="3">
    <location>
        <begin position="357"/>
        <end position="377"/>
    </location>
</feature>
<evidence type="ECO:0000313" key="7">
    <source>
        <dbReference type="Proteomes" id="UP000186132"/>
    </source>
</evidence>
<feature type="transmembrane region" description="Helical" evidence="4">
    <location>
        <begin position="536"/>
        <end position="556"/>
    </location>
</feature>
<dbReference type="AlphaFoldDB" id="A0A1M5I221"/>
<accession>A0A1M5I221</accession>
<feature type="transmembrane region" description="Helical" evidence="4">
    <location>
        <begin position="241"/>
        <end position="269"/>
    </location>
</feature>
<dbReference type="Gene3D" id="1.20.120.1760">
    <property type="match status" value="1"/>
</dbReference>
<keyword evidence="7" id="KW-1185">Reference proteome</keyword>
<keyword evidence="4" id="KW-0812">Transmembrane</keyword>
<dbReference type="Pfam" id="PF19365">
    <property type="entry name" value="DUF5941"/>
    <property type="match status" value="1"/>
</dbReference>
<dbReference type="Gene3D" id="3.40.50.12580">
    <property type="match status" value="1"/>
</dbReference>
<keyword evidence="4" id="KW-1133">Transmembrane helix</keyword>
<sequence>MIVALVGGGPATRPRLRAQLDRLPDRVRARVTPVPAAPPAVVLRALADLARRAAENGEGIAVVPGDLVASDRLVLDVLDDPRATDRLLVSAAAPGPADGVRCAGAVVVGAASARHELGPAATHTSLATVAVTAADVATAAAAWDEAATVGARWEGDGAQLAVVALVRAGLPVTAVPAEPYVGARTPDALPTAQALDEDDLAWRQASRSGDGVWSTFVLRPISRRVSRRAVRAGLTPNQVTVVGFLLALTAAGLIAAGNVGTVVAGALLLQVSLVLDCVDGEIARSTRRFSSFGAWLDLATDRVKEYAVLAAVAVAGSDLWPLAVAAIGLQLTRHMADYAFADTVLALWRRAAPDTRPFADGTAPPAAASSGDRLGTPTGRGPVHWVKQAIHMQIGERWLVLSVGLLVGTVVGGPAVALVAYLTLVGAGLAWVLAGWALRTLTNPRRRTPLPPGPGRVVAALRDDGLLDRGRPARRPTAWVLPLLVTAAEGGMLLLGPLLADRDALSWAFAWAFVVAWHRYDVFYRARGGRTPVPRWVARAGGGWLVRLAVLVAGAATDQLGWLLPAGALYLALVYVPESLLRANPRATVPWRRPSLGVLRKSVRRAVAVPVARGLMRVTRPRRLALVAGLPDTEENSLVTAVALADRYPGAVVLVANDPARARVALDRVAALVGRPADRVRVVPKRGLATFRTFVRAELVCYTHGLYDSPRPVGRRLHVNLWHGTGPKWNANANFAQRIGAQAHSASSPLWGHEAIRALSLGADTRLVAGNPRQDVVAAARDRGRLAGLGLDPARPLVVWLPTFRSSRSAGLVGLHEGEPLTAAAGAAFAAAATRHGVQLVAKPHRLDSELFTSLGVRVLTDDDVDRAGMTLYELLGQAAGLLSDYSSGWLDLLDRDISIGLYVPDLETYRRERGLNRPDLGVAAGGLLLDAGDADDFFADVATGRVWHAAGRRACAERIELIDVAPGRRADRMLAELAQLAVDLFGDDLGLPAQREPATSS</sequence>
<dbReference type="InterPro" id="IPR043130">
    <property type="entry name" value="CDP-OH_PTrfase_TM_dom"/>
</dbReference>
<dbReference type="InterPro" id="IPR043148">
    <property type="entry name" value="TagF_C"/>
</dbReference>
<dbReference type="GO" id="GO:0008654">
    <property type="term" value="P:phospholipid biosynthetic process"/>
    <property type="evidence" value="ECO:0007669"/>
    <property type="project" value="InterPro"/>
</dbReference>
<keyword evidence="1 2" id="KW-0808">Transferase</keyword>
<evidence type="ECO:0000256" key="4">
    <source>
        <dbReference type="SAM" id="Phobius"/>
    </source>
</evidence>
<feature type="transmembrane region" description="Helical" evidence="4">
    <location>
        <begin position="505"/>
        <end position="524"/>
    </location>
</feature>